<dbReference type="EMBL" id="CP002117">
    <property type="protein sequence ID" value="ADN35770.1"/>
    <property type="molecule type" value="Genomic_DNA"/>
</dbReference>
<dbReference type="eggNOG" id="arCOG00106">
    <property type="taxonomic scope" value="Archaea"/>
</dbReference>
<dbReference type="SUPFAM" id="SSF52317">
    <property type="entry name" value="Class I glutamine amidotransferase-like"/>
    <property type="match status" value="1"/>
</dbReference>
<dbReference type="CDD" id="cd03130">
    <property type="entry name" value="GATase1_CobB"/>
    <property type="match status" value="1"/>
</dbReference>
<dbReference type="Pfam" id="PF01656">
    <property type="entry name" value="CbiA"/>
    <property type="match status" value="1"/>
</dbReference>
<dbReference type="PROSITE" id="PS51274">
    <property type="entry name" value="GATASE_COBBQ"/>
    <property type="match status" value="1"/>
</dbReference>
<dbReference type="InterPro" id="IPR011698">
    <property type="entry name" value="GATase_3"/>
</dbReference>
<dbReference type="InterPro" id="IPR004484">
    <property type="entry name" value="CbiA/CobB_synth"/>
</dbReference>
<dbReference type="GO" id="GO:0042242">
    <property type="term" value="F:cobyrinic acid a,c-diamide synthase activity"/>
    <property type="evidence" value="ECO:0007669"/>
    <property type="project" value="UniProtKB-UniRule"/>
</dbReference>
<dbReference type="STRING" id="679926.Mpet_1003"/>
<dbReference type="GO" id="GO:0015948">
    <property type="term" value="P:methanogenesis"/>
    <property type="evidence" value="ECO:0007669"/>
    <property type="project" value="UniProtKB-KW"/>
</dbReference>
<dbReference type="PANTHER" id="PTHR43873:SF1">
    <property type="entry name" value="COBYRINATE A,C-DIAMIDE SYNTHASE"/>
    <property type="match status" value="1"/>
</dbReference>
<gene>
    <name evidence="8" type="primary">cbiA</name>
    <name evidence="8" type="synonym">cfbB</name>
    <name evidence="11" type="ordered locus">Mpet_1003</name>
</gene>
<comment type="domain">
    <text evidence="8">Comprises of two domains. The C-terminal domain contains the binding site for glutamine and catalyzes the hydrolysis of this substrate to glutamate and ammonia. The N-terminal domain is anticipated to bind ATP, and cobyrinate or Ni-sirohydrochlorin, and catalyzes the ultimate synthesis of the diamide product. The ammonia produced via the glutaminase domain is probably translocated to the adjacent domain via a molecular tunnel, where it reacts with an activated intermediate.</text>
</comment>
<comment type="cofactor">
    <cofactor evidence="1 8">
        <name>Mg(2+)</name>
        <dbReference type="ChEBI" id="CHEBI:18420"/>
    </cofactor>
</comment>
<evidence type="ECO:0000256" key="4">
    <source>
        <dbReference type="ARBA" id="ARBA00022741"/>
    </source>
</evidence>
<accession>E1RK47</accession>
<dbReference type="PROSITE" id="PS51273">
    <property type="entry name" value="GATASE_TYPE_1"/>
    <property type="match status" value="1"/>
</dbReference>
<keyword evidence="5 8" id="KW-0067">ATP-binding</keyword>
<dbReference type="GO" id="GO:0009236">
    <property type="term" value="P:cobalamin biosynthetic process"/>
    <property type="evidence" value="ECO:0007669"/>
    <property type="project" value="UniProtKB-UniRule"/>
</dbReference>
<keyword evidence="6 8" id="KW-0460">Magnesium</keyword>
<evidence type="ECO:0000256" key="7">
    <source>
        <dbReference type="ARBA" id="ARBA00022962"/>
    </source>
</evidence>
<evidence type="ECO:0000256" key="6">
    <source>
        <dbReference type="ARBA" id="ARBA00022842"/>
    </source>
</evidence>
<dbReference type="Gene3D" id="3.40.50.880">
    <property type="match status" value="1"/>
</dbReference>
<dbReference type="PANTHER" id="PTHR43873">
    <property type="entry name" value="COBYRINATE A,C-DIAMIDE SYNTHASE"/>
    <property type="match status" value="1"/>
</dbReference>
<evidence type="ECO:0000256" key="8">
    <source>
        <dbReference type="HAMAP-Rule" id="MF_00027"/>
    </source>
</evidence>
<protein>
    <recommendedName>
        <fullName evidence="8">Cobyrinate a,c-diamide synthase</fullName>
        <ecNumber evidence="8">6.3.5.11</ecNumber>
    </recommendedName>
    <alternativeName>
        <fullName evidence="8">Cobyrinic acid a,c-diamide synthetase</fullName>
    </alternativeName>
    <alternativeName>
        <fullName evidence="8">Ni-sirohydrochlorin a,c-diamide synthase</fullName>
        <ecNumber evidence="8">6.3.5.12</ecNumber>
    </alternativeName>
    <alternativeName>
        <fullName evidence="8">Ni-sirohydrochlorin a,c-diamide synthetase</fullName>
    </alternativeName>
</protein>
<evidence type="ECO:0000256" key="1">
    <source>
        <dbReference type="ARBA" id="ARBA00001946"/>
    </source>
</evidence>
<keyword evidence="8" id="KW-0484">Methanogenesis</keyword>
<name>E1RK47_METP4</name>
<organism evidence="11 12">
    <name type="scientific">Methanolacinia petrolearia (strain DSM 11571 / OCM 486 / SEBR 4847)</name>
    <name type="common">Methanoplanus petrolearius</name>
    <dbReference type="NCBI Taxonomy" id="679926"/>
    <lineage>
        <taxon>Archaea</taxon>
        <taxon>Methanobacteriati</taxon>
        <taxon>Methanobacteriota</taxon>
        <taxon>Stenosarchaea group</taxon>
        <taxon>Methanomicrobia</taxon>
        <taxon>Methanomicrobiales</taxon>
        <taxon>Methanomicrobiaceae</taxon>
        <taxon>Methanolacinia</taxon>
    </lineage>
</organism>
<dbReference type="CDD" id="cd05388">
    <property type="entry name" value="CobB_N"/>
    <property type="match status" value="1"/>
</dbReference>
<dbReference type="HOGENOM" id="CLU_022752_2_0_2"/>
<sequence>MKSFLITGDRSGSGKTSITLALSSILSDDFTVQTFKVAMDYIDPSYLTAVTGRPCRNLDSFVMTPEQIRDSYTNGCIGAEVAVIEGVRGLFEGSEALNDTGSTASVAKMLGQNVILVIDARSITRSAAAIVMGFLAYDPDVRIKGVILNQIISEKHLNKAKAAIEAATGIPVIGAIPRRDEMKLTMRHLGLIPFLEGKKDDEFLKRVDAVKEIVSRNVDIDALLDLAGESPAPVDVPKSFVQAKEKDVKIGVAVDEAFNFYYNDVFDILGAKGAEIVTFSPIHDSLPEADGYILGGGYPEMFAGELEANDRMREAVLEVSRNGTPIYAECGGLIYLTGELVLKSGWNDLEADKSYGMCGVFDGKTVMPSKRVIGYVKGVSDSRSPLGEAVFSGHEFHHTDVRLPKDTHYSYRLSRGSGIIGGFDGAVANRTQGSYTHLHPLASAGMIGNFVENCRKKE</sequence>
<dbReference type="InterPro" id="IPR027417">
    <property type="entry name" value="P-loop_NTPase"/>
</dbReference>
<comment type="function">
    <text evidence="8">Catalyzes the ATP-dependent amidation of the two carboxylate groups at positions a and c of cobyrinate, using either L-glutamine or ammonia as the nitrogen source. Involved in the biosynthesis of the unique nickel-containing tetrapyrrole coenzyme F430, the prosthetic group of methyl-coenzyme M reductase (MCR), which plays a key role in methanogenesis and anaerobic methane oxidation. Catalyzes the ATP-dependent amidation of the two carboxylate groups at positions a and c of Ni-sirohydrochlorin, using L-glutamine or ammonia as the nitrogen source.</text>
</comment>
<dbReference type="RefSeq" id="WP_013328948.1">
    <property type="nucleotide sequence ID" value="NC_014507.1"/>
</dbReference>
<feature type="active site" description="Nucleophile" evidence="8">
    <location>
        <position position="330"/>
    </location>
</feature>
<comment type="catalytic activity">
    <reaction evidence="8">
        <text>cob(II)yrinate + 2 L-glutamine + 2 ATP + 2 H2O = cob(II)yrinate a,c diamide + 2 L-glutamate + 2 ADP + 2 phosphate + 2 H(+)</text>
        <dbReference type="Rhea" id="RHEA:26289"/>
        <dbReference type="ChEBI" id="CHEBI:15377"/>
        <dbReference type="ChEBI" id="CHEBI:15378"/>
        <dbReference type="ChEBI" id="CHEBI:29985"/>
        <dbReference type="ChEBI" id="CHEBI:30616"/>
        <dbReference type="ChEBI" id="CHEBI:43474"/>
        <dbReference type="ChEBI" id="CHEBI:58359"/>
        <dbReference type="ChEBI" id="CHEBI:58537"/>
        <dbReference type="ChEBI" id="CHEBI:58894"/>
        <dbReference type="ChEBI" id="CHEBI:456216"/>
        <dbReference type="EC" id="6.3.5.11"/>
    </reaction>
</comment>
<dbReference type="InterPro" id="IPR002586">
    <property type="entry name" value="CobQ/CobB/MinD/ParA_Nub-bd_dom"/>
</dbReference>
<dbReference type="Gene3D" id="3.40.50.300">
    <property type="entry name" value="P-loop containing nucleotide triphosphate hydrolases"/>
    <property type="match status" value="1"/>
</dbReference>
<feature type="domain" description="CobB/CobQ-like glutamine amidotransferase" evidence="10">
    <location>
        <begin position="249"/>
        <end position="441"/>
    </location>
</feature>
<dbReference type="Proteomes" id="UP000006565">
    <property type="component" value="Chromosome"/>
</dbReference>
<comment type="similarity">
    <text evidence="8">Belongs to the CobB/CbiA family.</text>
</comment>
<keyword evidence="7 8" id="KW-0315">Glutamine amidotransferase</keyword>
<dbReference type="EC" id="6.3.5.12" evidence="8"/>
<feature type="site" description="Increases nucleophilicity of active site Cys" evidence="8">
    <location>
        <position position="437"/>
    </location>
</feature>
<keyword evidence="12" id="KW-1185">Reference proteome</keyword>
<dbReference type="HAMAP" id="MF_00027">
    <property type="entry name" value="CobB_CbiA"/>
    <property type="match status" value="1"/>
</dbReference>
<feature type="domain" description="CobQ/CobB/MinD/ParA nucleotide binding" evidence="9">
    <location>
        <begin position="5"/>
        <end position="188"/>
    </location>
</feature>
<dbReference type="KEGG" id="mpi:Mpet_1003"/>
<evidence type="ECO:0000256" key="3">
    <source>
        <dbReference type="ARBA" id="ARBA00022598"/>
    </source>
</evidence>
<keyword evidence="3 8" id="KW-0436">Ligase</keyword>
<dbReference type="GeneID" id="9743466"/>
<evidence type="ECO:0000256" key="5">
    <source>
        <dbReference type="ARBA" id="ARBA00022840"/>
    </source>
</evidence>
<dbReference type="OrthoDB" id="8896at2157"/>
<evidence type="ECO:0000313" key="11">
    <source>
        <dbReference type="EMBL" id="ADN35770.1"/>
    </source>
</evidence>
<comment type="miscellaneous">
    <text evidence="8">The a and c carboxylates of cobyrinate and Ni-sirohydrochlorin are activated for nucleophilic attack via formation of a phosphorylated intermediate by ATP. CbiA catalyzes first the amidation of the c-carboxylate, and then that of the a-carboxylate.</text>
</comment>
<dbReference type="SUPFAM" id="SSF52540">
    <property type="entry name" value="P-loop containing nucleoside triphosphate hydrolases"/>
    <property type="match status" value="1"/>
</dbReference>
<dbReference type="NCBIfam" id="NF002204">
    <property type="entry name" value="PRK01077.1"/>
    <property type="match status" value="1"/>
</dbReference>
<keyword evidence="2 8" id="KW-0169">Cobalamin biosynthesis</keyword>
<comment type="pathway">
    <text evidence="8">Cofactor biosynthesis; adenosylcobalamin biosynthesis; cob(II)yrinate a,c-diamide from sirohydrochlorin (anaerobic route): step 10/10.</text>
</comment>
<dbReference type="Pfam" id="PF07685">
    <property type="entry name" value="GATase_3"/>
    <property type="match status" value="1"/>
</dbReference>
<proteinExistence type="inferred from homology"/>
<evidence type="ECO:0000259" key="9">
    <source>
        <dbReference type="Pfam" id="PF01656"/>
    </source>
</evidence>
<evidence type="ECO:0000259" key="10">
    <source>
        <dbReference type="Pfam" id="PF07685"/>
    </source>
</evidence>
<evidence type="ECO:0000256" key="2">
    <source>
        <dbReference type="ARBA" id="ARBA00022573"/>
    </source>
</evidence>
<dbReference type="EC" id="6.3.5.11" evidence="8"/>
<dbReference type="InterPro" id="IPR029062">
    <property type="entry name" value="Class_I_gatase-like"/>
</dbReference>
<dbReference type="GO" id="GO:0005524">
    <property type="term" value="F:ATP binding"/>
    <property type="evidence" value="ECO:0007669"/>
    <property type="project" value="UniProtKB-UniRule"/>
</dbReference>
<comment type="catalytic activity">
    <reaction evidence="8">
        <text>Ni-sirohydrochlorin + 2 L-glutamine + 2 ATP + 2 H2O = Ni-sirohydrochlorin a,c-diamide + 2 L-glutamate + 2 ADP + 2 phosphate + 2 H(+)</text>
        <dbReference type="Rhea" id="RHEA:52896"/>
        <dbReference type="ChEBI" id="CHEBI:15377"/>
        <dbReference type="ChEBI" id="CHEBI:15378"/>
        <dbReference type="ChEBI" id="CHEBI:29985"/>
        <dbReference type="ChEBI" id="CHEBI:30616"/>
        <dbReference type="ChEBI" id="CHEBI:43474"/>
        <dbReference type="ChEBI" id="CHEBI:58359"/>
        <dbReference type="ChEBI" id="CHEBI:136841"/>
        <dbReference type="ChEBI" id="CHEBI:136887"/>
        <dbReference type="ChEBI" id="CHEBI:456216"/>
        <dbReference type="EC" id="6.3.5.12"/>
    </reaction>
</comment>
<dbReference type="NCBIfam" id="NF033195">
    <property type="entry name" value="F430_CfbB"/>
    <property type="match status" value="1"/>
</dbReference>
<evidence type="ECO:0000313" key="12">
    <source>
        <dbReference type="Proteomes" id="UP000006565"/>
    </source>
</evidence>
<dbReference type="UniPathway" id="UPA00148">
    <property type="reaction ID" value="UER00231"/>
</dbReference>
<dbReference type="AlphaFoldDB" id="E1RK47"/>
<dbReference type="NCBIfam" id="TIGR00379">
    <property type="entry name" value="cobB"/>
    <property type="match status" value="1"/>
</dbReference>
<reference evidence="11 12" key="1">
    <citation type="journal article" date="2010" name="Stand. Genomic Sci.">
        <title>Complete genome sequence of Methanoplanus petrolearius type strain (SEBR 4847).</title>
        <authorList>
            <person name="Brambilla E."/>
            <person name="Djao O.D."/>
            <person name="Daligault H."/>
            <person name="Lapidus A."/>
            <person name="Lucas S."/>
            <person name="Hammon N."/>
            <person name="Nolan M."/>
            <person name="Tice H."/>
            <person name="Cheng J.F."/>
            <person name="Han C."/>
            <person name="Tapia R."/>
            <person name="Goodwin L."/>
            <person name="Pitluck S."/>
            <person name="Liolios K."/>
            <person name="Ivanova N."/>
            <person name="Mavromatis K."/>
            <person name="Mikhailova N."/>
            <person name="Pati A."/>
            <person name="Chen A."/>
            <person name="Palaniappan K."/>
            <person name="Land M."/>
            <person name="Hauser L."/>
            <person name="Chang Y.J."/>
            <person name="Jeffries C.D."/>
            <person name="Rohde M."/>
            <person name="Spring S."/>
            <person name="Sikorski J."/>
            <person name="Goker M."/>
            <person name="Woyke T."/>
            <person name="Bristow J."/>
            <person name="Eisen J.A."/>
            <person name="Markowitz V."/>
            <person name="Hugenholtz P."/>
            <person name="Kyrpides N.C."/>
            <person name="Klenk H.P."/>
        </authorList>
    </citation>
    <scope>NUCLEOTIDE SEQUENCE [LARGE SCALE GENOMIC DNA]</scope>
    <source>
        <strain evidence="12">DSM 11571 / OCM 486 / SEBR 4847</strain>
    </source>
</reference>
<keyword evidence="4 8" id="KW-0547">Nucleotide-binding</keyword>